<sequence>MFHTRREKDADMNACKKEKTIFISVVRDFDLYDRIVRNNPWNRDAGFMYFDNREENIGIPERYNSFLDTYDYDTPAWFIFCHEDWEAKEDMSSKVTGLPRTYLYGPIGARLLKAGKKYHRFNIGRCEQSERDGSRHKIEQGIFRQGPADTFDCQCLIVHSSLIRKYGLRFDDRLTFDLYVEDFCINARENFGIQSIVLKIKCQHYSYGNITERFMRLKDYVGSKYSGIYTTIAGGCIIGNAEGKNISEFRKSPFNHPEKYLILLMSYRYLTHRPR</sequence>
<dbReference type="InterPro" id="IPR029044">
    <property type="entry name" value="Nucleotide-diphossugar_trans"/>
</dbReference>
<proteinExistence type="predicted"/>
<dbReference type="EMBL" id="JADIMO010000030">
    <property type="protein sequence ID" value="MBO8444571.1"/>
    <property type="molecule type" value="Genomic_DNA"/>
</dbReference>
<dbReference type="AlphaFoldDB" id="A0A9D9HAR2"/>
<protein>
    <submittedName>
        <fullName evidence="1">Uncharacterized protein</fullName>
    </submittedName>
</protein>
<dbReference type="Proteomes" id="UP000823619">
    <property type="component" value="Unassembled WGS sequence"/>
</dbReference>
<reference evidence="1" key="1">
    <citation type="submission" date="2020-10" db="EMBL/GenBank/DDBJ databases">
        <authorList>
            <person name="Gilroy R."/>
        </authorList>
    </citation>
    <scope>NUCLEOTIDE SEQUENCE</scope>
    <source>
        <strain evidence="1">D5-748</strain>
    </source>
</reference>
<comment type="caution">
    <text evidence="1">The sequence shown here is derived from an EMBL/GenBank/DDBJ whole genome shotgun (WGS) entry which is preliminary data.</text>
</comment>
<gene>
    <name evidence="1" type="ORF">IAC23_02595</name>
</gene>
<accession>A0A9D9HAR2</accession>
<evidence type="ECO:0000313" key="1">
    <source>
        <dbReference type="EMBL" id="MBO8444571.1"/>
    </source>
</evidence>
<organism evidence="1 2">
    <name type="scientific">Candidatus Cryptobacteroides merdavium</name>
    <dbReference type="NCBI Taxonomy" id="2840769"/>
    <lineage>
        <taxon>Bacteria</taxon>
        <taxon>Pseudomonadati</taxon>
        <taxon>Bacteroidota</taxon>
        <taxon>Bacteroidia</taxon>
        <taxon>Bacteroidales</taxon>
        <taxon>Candidatus Cryptobacteroides</taxon>
    </lineage>
</organism>
<reference evidence="1" key="2">
    <citation type="journal article" date="2021" name="PeerJ">
        <title>Extensive microbial diversity within the chicken gut microbiome revealed by metagenomics and culture.</title>
        <authorList>
            <person name="Gilroy R."/>
            <person name="Ravi A."/>
            <person name="Getino M."/>
            <person name="Pursley I."/>
            <person name="Horton D.L."/>
            <person name="Alikhan N.F."/>
            <person name="Baker D."/>
            <person name="Gharbi K."/>
            <person name="Hall N."/>
            <person name="Watson M."/>
            <person name="Adriaenssens E.M."/>
            <person name="Foster-Nyarko E."/>
            <person name="Jarju S."/>
            <person name="Secka A."/>
            <person name="Antonio M."/>
            <person name="Oren A."/>
            <person name="Chaudhuri R.R."/>
            <person name="La Ragione R."/>
            <person name="Hildebrand F."/>
            <person name="Pallen M.J."/>
        </authorList>
    </citation>
    <scope>NUCLEOTIDE SEQUENCE</scope>
    <source>
        <strain evidence="1">D5-748</strain>
    </source>
</reference>
<dbReference type="Gene3D" id="3.90.550.10">
    <property type="entry name" value="Spore Coat Polysaccharide Biosynthesis Protein SpsA, Chain A"/>
    <property type="match status" value="1"/>
</dbReference>
<evidence type="ECO:0000313" key="2">
    <source>
        <dbReference type="Proteomes" id="UP000823619"/>
    </source>
</evidence>
<name>A0A9D9HAR2_9BACT</name>